<reference evidence="1" key="2">
    <citation type="journal article" date="2021" name="PeerJ">
        <title>Extensive microbial diversity within the chicken gut microbiome revealed by metagenomics and culture.</title>
        <authorList>
            <person name="Gilroy R."/>
            <person name="Ravi A."/>
            <person name="Getino M."/>
            <person name="Pursley I."/>
            <person name="Horton D.L."/>
            <person name="Alikhan N.F."/>
            <person name="Baker D."/>
            <person name="Gharbi K."/>
            <person name="Hall N."/>
            <person name="Watson M."/>
            <person name="Adriaenssens E.M."/>
            <person name="Foster-Nyarko E."/>
            <person name="Jarju S."/>
            <person name="Secka A."/>
            <person name="Antonio M."/>
            <person name="Oren A."/>
            <person name="Chaudhuri R.R."/>
            <person name="La Ragione R."/>
            <person name="Hildebrand F."/>
            <person name="Pallen M.J."/>
        </authorList>
    </citation>
    <scope>NUCLEOTIDE SEQUENCE</scope>
    <source>
        <strain evidence="1">CHK188-20938</strain>
    </source>
</reference>
<dbReference type="PANTHER" id="PTHR43300">
    <property type="entry name" value="ACETYLTRANSFERASE"/>
    <property type="match status" value="1"/>
</dbReference>
<comment type="caution">
    <text evidence="1">The sequence shown here is derived from an EMBL/GenBank/DDBJ whole genome shotgun (WGS) entry which is preliminary data.</text>
</comment>
<dbReference type="PANTHER" id="PTHR43300:SF11">
    <property type="entry name" value="ACETYLTRANSFERASE RV3034C-RELATED"/>
    <property type="match status" value="1"/>
</dbReference>
<dbReference type="EMBL" id="DVOO01000022">
    <property type="protein sequence ID" value="HIV25684.1"/>
    <property type="molecule type" value="Genomic_DNA"/>
</dbReference>
<gene>
    <name evidence="1" type="ORF">IAB71_07910</name>
</gene>
<reference evidence="1" key="1">
    <citation type="submission" date="2020-10" db="EMBL/GenBank/DDBJ databases">
        <authorList>
            <person name="Gilroy R."/>
        </authorList>
    </citation>
    <scope>NUCLEOTIDE SEQUENCE</scope>
    <source>
        <strain evidence="1">CHK188-20938</strain>
    </source>
</reference>
<name>A0A9D1P4R1_9FIRM</name>
<evidence type="ECO:0000313" key="1">
    <source>
        <dbReference type="EMBL" id="HIV25684.1"/>
    </source>
</evidence>
<protein>
    <recommendedName>
        <fullName evidence="3">Acyltransferase</fullName>
    </recommendedName>
</protein>
<organism evidence="1 2">
    <name type="scientific">Candidatus Scatomonas pullistercoris</name>
    <dbReference type="NCBI Taxonomy" id="2840920"/>
    <lineage>
        <taxon>Bacteria</taxon>
        <taxon>Bacillati</taxon>
        <taxon>Bacillota</taxon>
        <taxon>Clostridia</taxon>
        <taxon>Lachnospirales</taxon>
        <taxon>Lachnospiraceae</taxon>
        <taxon>Lachnospiraceae incertae sedis</taxon>
        <taxon>Candidatus Scatomonas</taxon>
    </lineage>
</organism>
<dbReference type="InterPro" id="IPR050179">
    <property type="entry name" value="Trans_hexapeptide_repeat"/>
</dbReference>
<accession>A0A9D1P4R1</accession>
<dbReference type="SUPFAM" id="SSF51161">
    <property type="entry name" value="Trimeric LpxA-like enzymes"/>
    <property type="match status" value="1"/>
</dbReference>
<dbReference type="Proteomes" id="UP000824169">
    <property type="component" value="Unassembled WGS sequence"/>
</dbReference>
<dbReference type="AlphaFoldDB" id="A0A9D1P4R1"/>
<sequence length="93" mass="9943">MGEIKIGDNCFIGARAIILPGITLGNECVVAAGAVVTKSYPSGSVLGGNPAKLIGNSKELVKKYSSIAYGFSDSKWGKKYFAENYPEKILRNR</sequence>
<evidence type="ECO:0008006" key="3">
    <source>
        <dbReference type="Google" id="ProtNLM"/>
    </source>
</evidence>
<evidence type="ECO:0000313" key="2">
    <source>
        <dbReference type="Proteomes" id="UP000824169"/>
    </source>
</evidence>
<dbReference type="Gene3D" id="2.160.10.10">
    <property type="entry name" value="Hexapeptide repeat proteins"/>
    <property type="match status" value="1"/>
</dbReference>
<dbReference type="InterPro" id="IPR001451">
    <property type="entry name" value="Hexapep"/>
</dbReference>
<dbReference type="InterPro" id="IPR011004">
    <property type="entry name" value="Trimer_LpxA-like_sf"/>
</dbReference>
<dbReference type="Pfam" id="PF14602">
    <property type="entry name" value="Hexapep_2"/>
    <property type="match status" value="1"/>
</dbReference>
<proteinExistence type="predicted"/>